<evidence type="ECO:0000313" key="2">
    <source>
        <dbReference type="EMBL" id="MBT1688143.1"/>
    </source>
</evidence>
<protein>
    <submittedName>
        <fullName evidence="2">Uncharacterized protein</fullName>
    </submittedName>
</protein>
<keyword evidence="1" id="KW-0812">Transmembrane</keyword>
<name>A0AAP2D9Y6_9BACT</name>
<dbReference type="Proteomes" id="UP001319180">
    <property type="component" value="Unassembled WGS sequence"/>
</dbReference>
<comment type="caution">
    <text evidence="2">The sequence shown here is derived from an EMBL/GenBank/DDBJ whole genome shotgun (WGS) entry which is preliminary data.</text>
</comment>
<feature type="transmembrane region" description="Helical" evidence="1">
    <location>
        <begin position="21"/>
        <end position="41"/>
    </location>
</feature>
<evidence type="ECO:0000313" key="3">
    <source>
        <dbReference type="Proteomes" id="UP001319180"/>
    </source>
</evidence>
<dbReference type="RefSeq" id="WP_254091370.1">
    <property type="nucleotide sequence ID" value="NZ_JAHESC010000023.1"/>
</dbReference>
<evidence type="ECO:0000256" key="1">
    <source>
        <dbReference type="SAM" id="Phobius"/>
    </source>
</evidence>
<proteinExistence type="predicted"/>
<organism evidence="2 3">
    <name type="scientific">Dawidia soli</name>
    <dbReference type="NCBI Taxonomy" id="2782352"/>
    <lineage>
        <taxon>Bacteria</taxon>
        <taxon>Pseudomonadati</taxon>
        <taxon>Bacteroidota</taxon>
        <taxon>Cytophagia</taxon>
        <taxon>Cytophagales</taxon>
        <taxon>Chryseotaleaceae</taxon>
        <taxon>Dawidia</taxon>
    </lineage>
</organism>
<sequence length="49" mass="5241">MIIVLAQNFMMKDSKITERSLSLTGLINGTVLVIVVILVVVKPAGAMVI</sequence>
<gene>
    <name evidence="2" type="ORF">KK078_16350</name>
</gene>
<accession>A0AAP2D9Y6</accession>
<keyword evidence="1" id="KW-1133">Transmembrane helix</keyword>
<keyword evidence="1" id="KW-0472">Membrane</keyword>
<dbReference type="AlphaFoldDB" id="A0AAP2D9Y6"/>
<keyword evidence="3" id="KW-1185">Reference proteome</keyword>
<dbReference type="EMBL" id="JAHESC010000023">
    <property type="protein sequence ID" value="MBT1688143.1"/>
    <property type="molecule type" value="Genomic_DNA"/>
</dbReference>
<reference evidence="2 3" key="1">
    <citation type="submission" date="2021-05" db="EMBL/GenBank/DDBJ databases">
        <title>A Polyphasic approach of four new species of the genus Ohtaekwangia: Ohtaekwangia histidinii sp. nov., Ohtaekwangia cretensis sp. nov., Ohtaekwangia indiensis sp. nov., Ohtaekwangia reichenbachii sp. nov. from diverse environment.</title>
        <authorList>
            <person name="Octaviana S."/>
        </authorList>
    </citation>
    <scope>NUCLEOTIDE SEQUENCE [LARGE SCALE GENOMIC DNA]</scope>
    <source>
        <strain evidence="2 3">PWU37</strain>
    </source>
</reference>